<feature type="binding site" evidence="8">
    <location>
        <position position="71"/>
    </location>
    <ligand>
        <name>S-adenosyl-L-methionine</name>
        <dbReference type="ChEBI" id="CHEBI:59789"/>
    </ligand>
</feature>
<accession>A0A1V4SXZ4</accession>
<comment type="caution">
    <text evidence="8">Lacks conserved residue(s) required for the propagation of feature annotation.</text>
</comment>
<evidence type="ECO:0000313" key="11">
    <source>
        <dbReference type="Proteomes" id="UP000191448"/>
    </source>
</evidence>
<evidence type="ECO:0000256" key="3">
    <source>
        <dbReference type="ARBA" id="ARBA00022723"/>
    </source>
</evidence>
<comment type="function">
    <text evidence="8">Catalyzes the complex heterocyclic radical-mediated conversion of 6-carboxy-5,6,7,8-tetrahydropterin (CPH4) to 7-carboxy-7-deazaguanine (CDG), a step common to the biosynthetic pathways of all 7-deazapurine-containing compounds.</text>
</comment>
<evidence type="ECO:0000256" key="5">
    <source>
        <dbReference type="ARBA" id="ARBA00023004"/>
    </source>
</evidence>
<dbReference type="InterPro" id="IPR024924">
    <property type="entry name" value="7-CO-7-deazaguanine_synth-like"/>
</dbReference>
<gene>
    <name evidence="8 10" type="primary">queE</name>
    <name evidence="10" type="ORF">CLTHE_06140</name>
</gene>
<evidence type="ECO:0000259" key="9">
    <source>
        <dbReference type="PROSITE" id="PS51918"/>
    </source>
</evidence>
<comment type="catalytic activity">
    <reaction evidence="8">
        <text>6-carboxy-5,6,7,8-tetrahydropterin + H(+) = 7-carboxy-7-carbaguanine + NH4(+)</text>
        <dbReference type="Rhea" id="RHEA:27974"/>
        <dbReference type="ChEBI" id="CHEBI:15378"/>
        <dbReference type="ChEBI" id="CHEBI:28938"/>
        <dbReference type="ChEBI" id="CHEBI:61032"/>
        <dbReference type="ChEBI" id="CHEBI:61036"/>
        <dbReference type="EC" id="4.3.99.3"/>
    </reaction>
</comment>
<evidence type="ECO:0000256" key="4">
    <source>
        <dbReference type="ARBA" id="ARBA00022842"/>
    </source>
</evidence>
<feature type="binding site" evidence="8">
    <location>
        <position position="29"/>
    </location>
    <ligand>
        <name>[4Fe-4S] cluster</name>
        <dbReference type="ChEBI" id="CHEBI:49883"/>
        <note>4Fe-4S-S-AdoMet</note>
    </ligand>
</feature>
<dbReference type="PIRSF" id="PIRSF000370">
    <property type="entry name" value="QueE"/>
    <property type="match status" value="1"/>
</dbReference>
<feature type="binding site" evidence="8">
    <location>
        <position position="69"/>
    </location>
    <ligand>
        <name>substrate</name>
    </ligand>
</feature>
<comment type="subunit">
    <text evidence="8">Homodimer.</text>
</comment>
<dbReference type="EMBL" id="LTAY01000023">
    <property type="protein sequence ID" value="OPX49517.1"/>
    <property type="molecule type" value="Genomic_DNA"/>
</dbReference>
<feature type="binding site" evidence="8">
    <location>
        <begin position="10"/>
        <end position="12"/>
    </location>
    <ligand>
        <name>substrate</name>
    </ligand>
</feature>
<dbReference type="PROSITE" id="PS51918">
    <property type="entry name" value="RADICAL_SAM"/>
    <property type="match status" value="1"/>
</dbReference>
<dbReference type="InterPro" id="IPR023868">
    <property type="entry name" value="7-CO-7-deazaGua_synth_put_Clo"/>
</dbReference>
<comment type="similarity">
    <text evidence="8">Belongs to the radical SAM superfamily. 7-carboxy-7-deazaguanine synthase family.</text>
</comment>
<dbReference type="OrthoDB" id="9792276at2"/>
<sequence>MNVVEIFQSIDGEANRAGNLTNFIRLAGCNLRCNYCDTDYALNKADGKEMSINEIISKLDKDIKNVTLTGGEPLWNKENAIPLLKELVSKGFNVSVETNGSINLKNYIKEFPSVSFIVDYKSPSSNMEKFMDMENFNILRDIDCVKFVVGSLEDLEKMEEVIKNTNLHKTEAEIFVSPIFEKIEPKEIVEFLLQRKLVKVRVQIQMHKVIWDPMMKGV</sequence>
<dbReference type="GO" id="GO:0008616">
    <property type="term" value="P:tRNA queuosine(34) biosynthetic process"/>
    <property type="evidence" value="ECO:0007669"/>
    <property type="project" value="UniProtKB-UniRule"/>
</dbReference>
<feature type="binding site" evidence="8">
    <location>
        <position position="25"/>
    </location>
    <ligand>
        <name>substrate</name>
    </ligand>
</feature>
<name>A0A1V4SXZ4_9CLOT</name>
<feature type="binding site" evidence="8">
    <location>
        <position position="38"/>
    </location>
    <ligand>
        <name>Mg(2+)</name>
        <dbReference type="ChEBI" id="CHEBI:18420"/>
    </ligand>
</feature>
<keyword evidence="2 8" id="KW-0949">S-adenosyl-L-methionine</keyword>
<reference evidence="10 11" key="1">
    <citation type="submission" date="2016-02" db="EMBL/GenBank/DDBJ databases">
        <title>Genome sequence of Clostridium thermobutyricum DSM 4928.</title>
        <authorList>
            <person name="Poehlein A."/>
            <person name="Daniel R."/>
        </authorList>
    </citation>
    <scope>NUCLEOTIDE SEQUENCE [LARGE SCALE GENOMIC DNA]</scope>
    <source>
        <strain evidence="10 11">DSM 4928</strain>
    </source>
</reference>
<dbReference type="RefSeq" id="WP_080021955.1">
    <property type="nucleotide sequence ID" value="NZ_LTAY01000023.1"/>
</dbReference>
<keyword evidence="3 8" id="KW-0479">Metal-binding</keyword>
<keyword evidence="1 8" id="KW-0004">4Fe-4S</keyword>
<comment type="pathway">
    <text evidence="8">Purine metabolism; 7-cyano-7-deazaguanine biosynthesis.</text>
</comment>
<dbReference type="GO" id="GO:1904047">
    <property type="term" value="F:S-adenosyl-L-methionine binding"/>
    <property type="evidence" value="ECO:0007669"/>
    <property type="project" value="UniProtKB-UniRule"/>
</dbReference>
<dbReference type="SFLD" id="SFLDS00029">
    <property type="entry name" value="Radical_SAM"/>
    <property type="match status" value="1"/>
</dbReference>
<dbReference type="CDD" id="cd01335">
    <property type="entry name" value="Radical_SAM"/>
    <property type="match status" value="1"/>
</dbReference>
<dbReference type="PANTHER" id="PTHR42836:SF1">
    <property type="entry name" value="7-CARBOXY-7-DEAZAGUANINE SYNTHASE"/>
    <property type="match status" value="1"/>
</dbReference>
<evidence type="ECO:0000256" key="1">
    <source>
        <dbReference type="ARBA" id="ARBA00022485"/>
    </source>
</evidence>
<evidence type="ECO:0000256" key="8">
    <source>
        <dbReference type="HAMAP-Rule" id="MF_00917"/>
    </source>
</evidence>
<dbReference type="PANTHER" id="PTHR42836">
    <property type="entry name" value="7-CARBOXY-7-DEAZAGUANINE SYNTHASE"/>
    <property type="match status" value="1"/>
</dbReference>
<dbReference type="Gene3D" id="3.20.20.70">
    <property type="entry name" value="Aldolase class I"/>
    <property type="match status" value="1"/>
</dbReference>
<dbReference type="SUPFAM" id="SSF102114">
    <property type="entry name" value="Radical SAM enzymes"/>
    <property type="match status" value="1"/>
</dbReference>
<dbReference type="AlphaFoldDB" id="A0A1V4SXZ4"/>
<dbReference type="InterPro" id="IPR058240">
    <property type="entry name" value="rSAM_sf"/>
</dbReference>
<feature type="domain" description="Radical SAM core" evidence="9">
    <location>
        <begin position="16"/>
        <end position="213"/>
    </location>
</feature>
<feature type="binding site" evidence="8">
    <location>
        <position position="33"/>
    </location>
    <ligand>
        <name>[4Fe-4S] cluster</name>
        <dbReference type="ChEBI" id="CHEBI:49883"/>
        <note>4Fe-4S-S-AdoMet</note>
    </ligand>
</feature>
<comment type="caution">
    <text evidence="10">The sequence shown here is derived from an EMBL/GenBank/DDBJ whole genome shotgun (WGS) entry which is preliminary data.</text>
</comment>
<comment type="cofactor">
    <cofactor evidence="8">
        <name>S-adenosyl-L-methionine</name>
        <dbReference type="ChEBI" id="CHEBI:59789"/>
    </cofactor>
    <text evidence="8">Binds 1 S-adenosyl-L-methionine per subunit.</text>
</comment>
<dbReference type="GO" id="GO:0051539">
    <property type="term" value="F:4 iron, 4 sulfur cluster binding"/>
    <property type="evidence" value="ECO:0007669"/>
    <property type="project" value="UniProtKB-UniRule"/>
</dbReference>
<feature type="binding site" evidence="8">
    <location>
        <position position="36"/>
    </location>
    <ligand>
        <name>[4Fe-4S] cluster</name>
        <dbReference type="ChEBI" id="CHEBI:49883"/>
        <note>4Fe-4S-S-AdoMet</note>
    </ligand>
</feature>
<dbReference type="Pfam" id="PF04055">
    <property type="entry name" value="Radical_SAM"/>
    <property type="match status" value="1"/>
</dbReference>
<dbReference type="InterPro" id="IPR007197">
    <property type="entry name" value="rSAM"/>
</dbReference>
<comment type="cofactor">
    <cofactor evidence="8">
        <name>[4Fe-4S] cluster</name>
        <dbReference type="ChEBI" id="CHEBI:49883"/>
    </cofactor>
    <text evidence="8">Binds 1 [4Fe-4S] cluster. The cluster is coordinated with 3 cysteines and an exchangeable S-adenosyl-L-methionine.</text>
</comment>
<comment type="cofactor">
    <cofactor evidence="8">
        <name>Mg(2+)</name>
        <dbReference type="ChEBI" id="CHEBI:18420"/>
    </cofactor>
</comment>
<dbReference type="Proteomes" id="UP000191448">
    <property type="component" value="Unassembled WGS sequence"/>
</dbReference>
<keyword evidence="7 8" id="KW-0456">Lyase</keyword>
<feature type="binding site" evidence="8">
    <location>
        <begin position="35"/>
        <end position="37"/>
    </location>
    <ligand>
        <name>S-adenosyl-L-methionine</name>
        <dbReference type="ChEBI" id="CHEBI:59789"/>
    </ligand>
</feature>
<evidence type="ECO:0000256" key="2">
    <source>
        <dbReference type="ARBA" id="ARBA00022691"/>
    </source>
</evidence>
<keyword evidence="6 8" id="KW-0411">Iron-sulfur</keyword>
<evidence type="ECO:0000256" key="7">
    <source>
        <dbReference type="ARBA" id="ARBA00023239"/>
    </source>
</evidence>
<keyword evidence="4 8" id="KW-0460">Magnesium</keyword>
<dbReference type="GO" id="GO:0016840">
    <property type="term" value="F:carbon-nitrogen lyase activity"/>
    <property type="evidence" value="ECO:0007669"/>
    <property type="project" value="UniProtKB-UniRule"/>
</dbReference>
<evidence type="ECO:0000256" key="6">
    <source>
        <dbReference type="ARBA" id="ARBA00023014"/>
    </source>
</evidence>
<keyword evidence="8" id="KW-0671">Queuosine biosynthesis</keyword>
<dbReference type="HAMAP" id="MF_00917">
    <property type="entry name" value="QueE"/>
    <property type="match status" value="1"/>
</dbReference>
<dbReference type="UniPathway" id="UPA00391"/>
<organism evidence="10 11">
    <name type="scientific">Clostridium thermobutyricum DSM 4928</name>
    <dbReference type="NCBI Taxonomy" id="1121339"/>
    <lineage>
        <taxon>Bacteria</taxon>
        <taxon>Bacillati</taxon>
        <taxon>Bacillota</taxon>
        <taxon>Clostridia</taxon>
        <taxon>Eubacteriales</taxon>
        <taxon>Clostridiaceae</taxon>
        <taxon>Clostridium</taxon>
    </lineage>
</organism>
<dbReference type="EC" id="4.3.99.3" evidence="8"/>
<dbReference type="NCBIfam" id="TIGR03963">
    <property type="entry name" value="rSAM_QueE_Clost"/>
    <property type="match status" value="1"/>
</dbReference>
<proteinExistence type="inferred from homology"/>
<dbReference type="InterPro" id="IPR013785">
    <property type="entry name" value="Aldolase_TIM"/>
</dbReference>
<protein>
    <recommendedName>
        <fullName evidence="8">7-carboxy-7-deazaguanine synthase</fullName>
        <shortName evidence="8">CDG synthase</shortName>
        <ecNumber evidence="8">4.3.99.3</ecNumber>
    </recommendedName>
    <alternativeName>
        <fullName evidence="8">Queuosine biosynthesis protein QueE</fullName>
    </alternativeName>
</protein>
<keyword evidence="5 8" id="KW-0408">Iron</keyword>
<evidence type="ECO:0000313" key="10">
    <source>
        <dbReference type="EMBL" id="OPX49517.1"/>
    </source>
</evidence>
<dbReference type="GO" id="GO:0000287">
    <property type="term" value="F:magnesium ion binding"/>
    <property type="evidence" value="ECO:0007669"/>
    <property type="project" value="UniProtKB-UniRule"/>
</dbReference>